<protein>
    <submittedName>
        <fullName evidence="1">Uncharacterized protein</fullName>
    </submittedName>
</protein>
<evidence type="ECO:0000313" key="2">
    <source>
        <dbReference type="Proteomes" id="UP000241690"/>
    </source>
</evidence>
<sequence>MSLLRYDYWDRWRRAATASGVIDKVRSCAPRECPRLCGDILRFCCVLGSLSNFVKSARLWRKPPKSRAKKAQLPEHRQALTLSASRYQSSLLDRLSANHILGLRNQRPTHAWAC</sequence>
<organism evidence="1 2">
    <name type="scientific">Trichoderma harzianum CBS 226.95</name>
    <dbReference type="NCBI Taxonomy" id="983964"/>
    <lineage>
        <taxon>Eukaryota</taxon>
        <taxon>Fungi</taxon>
        <taxon>Dikarya</taxon>
        <taxon>Ascomycota</taxon>
        <taxon>Pezizomycotina</taxon>
        <taxon>Sordariomycetes</taxon>
        <taxon>Hypocreomycetidae</taxon>
        <taxon>Hypocreales</taxon>
        <taxon>Hypocreaceae</taxon>
        <taxon>Trichoderma</taxon>
    </lineage>
</organism>
<dbReference type="GeneID" id="36623981"/>
<dbReference type="RefSeq" id="XP_024772337.1">
    <property type="nucleotide sequence ID" value="XM_024915413.1"/>
</dbReference>
<reference evidence="1 2" key="1">
    <citation type="submission" date="2016-07" db="EMBL/GenBank/DDBJ databases">
        <title>Multiple horizontal gene transfer events from other fungi enriched the ability of initially mycotrophic Trichoderma (Ascomycota) to feed on dead plant biomass.</title>
        <authorList>
            <consortium name="DOE Joint Genome Institute"/>
            <person name="Aerts A."/>
            <person name="Atanasova L."/>
            <person name="Chenthamara K."/>
            <person name="Zhang J."/>
            <person name="Grujic M."/>
            <person name="Henrissat B."/>
            <person name="Kuo A."/>
            <person name="Salamov A."/>
            <person name="Lipzen A."/>
            <person name="Labutti K."/>
            <person name="Barry K."/>
            <person name="Miao Y."/>
            <person name="Rahimi M.J."/>
            <person name="Shen Q."/>
            <person name="Grigoriev I.V."/>
            <person name="Kubicek C.P."/>
            <person name="Druzhinina I.S."/>
        </authorList>
    </citation>
    <scope>NUCLEOTIDE SEQUENCE [LARGE SCALE GENOMIC DNA]</scope>
    <source>
        <strain evidence="1 2">CBS 226.95</strain>
    </source>
</reference>
<accession>A0A2T4A6H0</accession>
<name>A0A2T4A6H0_TRIHA</name>
<proteinExistence type="predicted"/>
<dbReference type="EMBL" id="KZ679683">
    <property type="protein sequence ID" value="PTB52660.1"/>
    <property type="molecule type" value="Genomic_DNA"/>
</dbReference>
<dbReference type="Proteomes" id="UP000241690">
    <property type="component" value="Unassembled WGS sequence"/>
</dbReference>
<evidence type="ECO:0000313" key="1">
    <source>
        <dbReference type="EMBL" id="PTB52660.1"/>
    </source>
</evidence>
<dbReference type="AlphaFoldDB" id="A0A2T4A6H0"/>
<gene>
    <name evidence="1" type="ORF">M431DRAFT_468934</name>
</gene>
<keyword evidence="2" id="KW-1185">Reference proteome</keyword>